<evidence type="ECO:0000313" key="4">
    <source>
        <dbReference type="Proteomes" id="UP001589943"/>
    </source>
</evidence>
<reference evidence="3 4" key="1">
    <citation type="submission" date="2024-09" db="EMBL/GenBank/DDBJ databases">
        <authorList>
            <person name="Sun Q."/>
            <person name="Mori K."/>
        </authorList>
    </citation>
    <scope>NUCLEOTIDE SEQUENCE [LARGE SCALE GENOMIC DNA]</scope>
    <source>
        <strain evidence="3 4">NCAIM B.02537</strain>
    </source>
</reference>
<keyword evidence="4" id="KW-1185">Reference proteome</keyword>
<dbReference type="InterPro" id="IPR001447">
    <property type="entry name" value="Arylamine_N-AcTrfase"/>
</dbReference>
<evidence type="ECO:0000256" key="2">
    <source>
        <dbReference type="RuleBase" id="RU003452"/>
    </source>
</evidence>
<proteinExistence type="inferred from homology"/>
<comment type="similarity">
    <text evidence="1 2">Belongs to the arylamine N-acetyltransferase family.</text>
</comment>
<sequence>MTEKLSAQALDAYLQRIGHAGPIGPDLATLRALHRAHVLTIPFENLTVQLGEIPSMQPNAVFDKLVAGRRGGWCYEQNGLFGRALATLGFAVTRLAGGVMREVTGEAFVGSHLALKVVIDGQPWLADVGFGATQLEPLPLSEGRWQAAPMDGAIEQTDDGYWRMAIVNGPMPLSFGFRDAPADEQRLQDLCAWQATDSESIFVQNLAVQLRRPEGHAMLRGKVLTETAPGGTVTRELASAADLTVTLRDVFGLDTPEAAALWPKIEERHAALFGATA</sequence>
<accession>A0ABV6PL32</accession>
<dbReference type="RefSeq" id="WP_379481989.1">
    <property type="nucleotide sequence ID" value="NZ_JBHLTL010000011.1"/>
</dbReference>
<organism evidence="3 4">
    <name type="scientific">Novosphingobium aquiterrae</name>
    <dbReference type="NCBI Taxonomy" id="624388"/>
    <lineage>
        <taxon>Bacteria</taxon>
        <taxon>Pseudomonadati</taxon>
        <taxon>Pseudomonadota</taxon>
        <taxon>Alphaproteobacteria</taxon>
        <taxon>Sphingomonadales</taxon>
        <taxon>Sphingomonadaceae</taxon>
        <taxon>Novosphingobium</taxon>
    </lineage>
</organism>
<dbReference type="PANTHER" id="PTHR11786:SF0">
    <property type="entry name" value="ARYLAMINE N-ACETYLTRANSFERASE 4-RELATED"/>
    <property type="match status" value="1"/>
</dbReference>
<comment type="caution">
    <text evidence="3">The sequence shown here is derived from an EMBL/GenBank/DDBJ whole genome shotgun (WGS) entry which is preliminary data.</text>
</comment>
<gene>
    <name evidence="3" type="ORF">ACFFF7_14075</name>
</gene>
<dbReference type="EMBL" id="JBHLTL010000011">
    <property type="protein sequence ID" value="MFC0590534.1"/>
    <property type="molecule type" value="Genomic_DNA"/>
</dbReference>
<protein>
    <submittedName>
        <fullName evidence="3">Arylamine N-acetyltransferase</fullName>
    </submittedName>
</protein>
<evidence type="ECO:0000313" key="3">
    <source>
        <dbReference type="EMBL" id="MFC0590534.1"/>
    </source>
</evidence>
<dbReference type="InterPro" id="IPR038765">
    <property type="entry name" value="Papain-like_cys_pep_sf"/>
</dbReference>
<dbReference type="PRINTS" id="PR01543">
    <property type="entry name" value="ANATRNSFRASE"/>
</dbReference>
<dbReference type="Proteomes" id="UP001589943">
    <property type="component" value="Unassembled WGS sequence"/>
</dbReference>
<dbReference type="Gene3D" id="3.30.2140.10">
    <property type="entry name" value="Arylamine N-acetyltransferase"/>
    <property type="match status" value="1"/>
</dbReference>
<dbReference type="SUPFAM" id="SSF54001">
    <property type="entry name" value="Cysteine proteinases"/>
    <property type="match status" value="1"/>
</dbReference>
<dbReference type="Gene3D" id="2.40.128.150">
    <property type="entry name" value="Cysteine proteinases"/>
    <property type="match status" value="1"/>
</dbReference>
<evidence type="ECO:0000256" key="1">
    <source>
        <dbReference type="ARBA" id="ARBA00006547"/>
    </source>
</evidence>
<dbReference type="PANTHER" id="PTHR11786">
    <property type="entry name" value="N-HYDROXYARYLAMINE O-ACETYLTRANSFERASE"/>
    <property type="match status" value="1"/>
</dbReference>
<dbReference type="Pfam" id="PF00797">
    <property type="entry name" value="Acetyltransf_2"/>
    <property type="match status" value="1"/>
</dbReference>
<name>A0ABV6PL32_9SPHN</name>